<reference evidence="15 16" key="1">
    <citation type="submission" date="2018-06" db="EMBL/GenBank/DDBJ databases">
        <title>Genomic Encyclopedia of Archaeal and Bacterial Type Strains, Phase II (KMG-II): from individual species to whole genera.</title>
        <authorList>
            <person name="Goeker M."/>
        </authorList>
    </citation>
    <scope>NUCLEOTIDE SEQUENCE [LARGE SCALE GENOMIC DNA]</scope>
    <source>
        <strain evidence="15 16">CFPB 3232</strain>
    </source>
</reference>
<dbReference type="CDD" id="cd11386">
    <property type="entry name" value="MCP_signal"/>
    <property type="match status" value="1"/>
</dbReference>
<dbReference type="GO" id="GO:0005886">
    <property type="term" value="C:plasma membrane"/>
    <property type="evidence" value="ECO:0007669"/>
    <property type="project" value="UniProtKB-SubCell"/>
</dbReference>
<dbReference type="AlphaFoldDB" id="A0A328ZMA5"/>
<dbReference type="InterPro" id="IPR051310">
    <property type="entry name" value="MCP_chemotaxis"/>
</dbReference>
<evidence type="ECO:0000256" key="8">
    <source>
        <dbReference type="ARBA" id="ARBA00023136"/>
    </source>
</evidence>
<evidence type="ECO:0000256" key="9">
    <source>
        <dbReference type="ARBA" id="ARBA00023224"/>
    </source>
</evidence>
<keyword evidence="4" id="KW-0145">Chemotaxis</keyword>
<dbReference type="InterPro" id="IPR004089">
    <property type="entry name" value="MCPsignal_dom"/>
</dbReference>
<keyword evidence="16" id="KW-1185">Reference proteome</keyword>
<evidence type="ECO:0000256" key="4">
    <source>
        <dbReference type="ARBA" id="ARBA00022500"/>
    </source>
</evidence>
<keyword evidence="8 12" id="KW-0472">Membrane</keyword>
<evidence type="ECO:0000256" key="12">
    <source>
        <dbReference type="SAM" id="Phobius"/>
    </source>
</evidence>
<gene>
    <name evidence="15" type="ORF">AX018_100362</name>
</gene>
<feature type="transmembrane region" description="Helical" evidence="12">
    <location>
        <begin position="192"/>
        <end position="215"/>
    </location>
</feature>
<dbReference type="GO" id="GO:0007165">
    <property type="term" value="P:signal transduction"/>
    <property type="evidence" value="ECO:0007669"/>
    <property type="project" value="UniProtKB-KW"/>
</dbReference>
<evidence type="ECO:0000313" key="15">
    <source>
        <dbReference type="EMBL" id="RAR85832.1"/>
    </source>
</evidence>
<keyword evidence="9 11" id="KW-0807">Transducer</keyword>
<dbReference type="PANTHER" id="PTHR43531">
    <property type="entry name" value="PROTEIN ICFG"/>
    <property type="match status" value="1"/>
</dbReference>
<proteinExistence type="inferred from homology"/>
<evidence type="ECO:0000259" key="14">
    <source>
        <dbReference type="PROSITE" id="PS50885"/>
    </source>
</evidence>
<sequence>MQFFHRLKISTRLGWLLAALCLLAAGVGAAGLLGMGSSNAGLVTVYRDRVVPLQQIKMVADAYAVNVVDTAHKVRDGAMTPRQGLDSIAAARKDIETQWSAYLATDLHAEERRLIGEFQPLQVRADAAVQTLEHLLRAQDIPGLTAFAAREMYPALDPLQTVLATLTQVQLDTARNTYEAAEVQYHETRTGVIAAVLAGVIVAIGFGMLVVRGILRELGAEPSMAAAVARSVAQGDLTIAIQTRPGDATSLMAQLRRMRDQLAAMVAAIHESAESVSSAALQIAQGNSDLSARTEGQAGALQQTAASMEQLNGTVRQNAGNALEADRVAQAASRVAAQGGAVVAEVVSTMQDINDSSRRIADITGIIDTIAFQTNILALNAAVEAARAGEQGRGFAVVAAEVRQLAQRAGQASGEIKGLVTTSIERVTAGSALVDRAGQTMDSVVRSIQGLSQLVGDITAASQEQRQGVEQINGAVNDMDRTTQHNAALVEEMAAAAAALSQRARELVSAVATFRLPGERLLAGPATPVAAGMAQRLLQHG</sequence>
<dbReference type="OrthoDB" id="9806477at2"/>
<evidence type="ECO:0000256" key="7">
    <source>
        <dbReference type="ARBA" id="ARBA00022989"/>
    </source>
</evidence>
<dbReference type="PROSITE" id="PS50111">
    <property type="entry name" value="CHEMOTAXIS_TRANSDUC_2"/>
    <property type="match status" value="1"/>
</dbReference>
<dbReference type="PRINTS" id="PR00260">
    <property type="entry name" value="CHEMTRNSDUCR"/>
</dbReference>
<name>A0A328ZMA5_9BURK</name>
<dbReference type="SUPFAM" id="SSF58104">
    <property type="entry name" value="Methyl-accepting chemotaxis protein (MCP) signaling domain"/>
    <property type="match status" value="1"/>
</dbReference>
<feature type="domain" description="Methyl-accepting transducer" evidence="13">
    <location>
        <begin position="272"/>
        <end position="501"/>
    </location>
</feature>
<dbReference type="GO" id="GO:0006935">
    <property type="term" value="P:chemotaxis"/>
    <property type="evidence" value="ECO:0007669"/>
    <property type="project" value="UniProtKB-KW"/>
</dbReference>
<comment type="similarity">
    <text evidence="10">Belongs to the methyl-accepting chemotaxis (MCP) protein family.</text>
</comment>
<keyword evidence="2" id="KW-1003">Cell membrane</keyword>
<keyword evidence="3" id="KW-0488">Methylation</keyword>
<evidence type="ECO:0000256" key="10">
    <source>
        <dbReference type="ARBA" id="ARBA00029447"/>
    </source>
</evidence>
<keyword evidence="15" id="KW-0675">Receptor</keyword>
<evidence type="ECO:0000256" key="3">
    <source>
        <dbReference type="ARBA" id="ARBA00022481"/>
    </source>
</evidence>
<dbReference type="PANTHER" id="PTHR43531:SF14">
    <property type="entry name" value="METHYL-ACCEPTING CHEMOTAXIS PROTEIN I-RELATED"/>
    <property type="match status" value="1"/>
</dbReference>
<keyword evidence="7 12" id="KW-1133">Transmembrane helix</keyword>
<dbReference type="Proteomes" id="UP000248856">
    <property type="component" value="Unassembled WGS sequence"/>
</dbReference>
<organism evidence="15 16">
    <name type="scientific">Paracidovorax anthurii</name>
    <dbReference type="NCBI Taxonomy" id="78229"/>
    <lineage>
        <taxon>Bacteria</taxon>
        <taxon>Pseudomonadati</taxon>
        <taxon>Pseudomonadota</taxon>
        <taxon>Betaproteobacteria</taxon>
        <taxon>Burkholderiales</taxon>
        <taxon>Comamonadaceae</taxon>
        <taxon>Paracidovorax</taxon>
    </lineage>
</organism>
<dbReference type="RefSeq" id="WP_111875734.1">
    <property type="nucleotide sequence ID" value="NZ_CBCSGC010000207.1"/>
</dbReference>
<evidence type="ECO:0000313" key="16">
    <source>
        <dbReference type="Proteomes" id="UP000248856"/>
    </source>
</evidence>
<keyword evidence="6 12" id="KW-0812">Transmembrane</keyword>
<dbReference type="EMBL" id="QLTA01000003">
    <property type="protein sequence ID" value="RAR85832.1"/>
    <property type="molecule type" value="Genomic_DNA"/>
</dbReference>
<dbReference type="FunFam" id="1.10.287.950:FF:000001">
    <property type="entry name" value="Methyl-accepting chemotaxis sensory transducer"/>
    <property type="match status" value="1"/>
</dbReference>
<dbReference type="Pfam" id="PF02203">
    <property type="entry name" value="TarH"/>
    <property type="match status" value="1"/>
</dbReference>
<evidence type="ECO:0000256" key="5">
    <source>
        <dbReference type="ARBA" id="ARBA00022519"/>
    </source>
</evidence>
<evidence type="ECO:0000256" key="1">
    <source>
        <dbReference type="ARBA" id="ARBA00004429"/>
    </source>
</evidence>
<feature type="domain" description="HAMP" evidence="14">
    <location>
        <begin position="226"/>
        <end position="267"/>
    </location>
</feature>
<evidence type="ECO:0000256" key="2">
    <source>
        <dbReference type="ARBA" id="ARBA00022475"/>
    </source>
</evidence>
<evidence type="ECO:0000259" key="13">
    <source>
        <dbReference type="PROSITE" id="PS50111"/>
    </source>
</evidence>
<comment type="caution">
    <text evidence="15">The sequence shown here is derived from an EMBL/GenBank/DDBJ whole genome shotgun (WGS) entry which is preliminary data.</text>
</comment>
<evidence type="ECO:0000256" key="11">
    <source>
        <dbReference type="PROSITE-ProRule" id="PRU00284"/>
    </source>
</evidence>
<dbReference type="Pfam" id="PF00015">
    <property type="entry name" value="MCPsignal"/>
    <property type="match status" value="1"/>
</dbReference>
<dbReference type="InterPro" id="IPR004090">
    <property type="entry name" value="Chemotax_Me-accpt_rcpt"/>
</dbReference>
<protein>
    <submittedName>
        <fullName evidence="15">Methyl-accepting chemotaxis protein/methyl-accepting chemotaxis protein-1 (Serine sensor receptor)</fullName>
    </submittedName>
</protein>
<dbReference type="SMART" id="SM00283">
    <property type="entry name" value="MA"/>
    <property type="match status" value="1"/>
</dbReference>
<dbReference type="Gene3D" id="1.10.287.950">
    <property type="entry name" value="Methyl-accepting chemotaxis protein"/>
    <property type="match status" value="1"/>
</dbReference>
<comment type="subcellular location">
    <subcellularLocation>
        <location evidence="1">Cell inner membrane</location>
        <topology evidence="1">Multi-pass membrane protein</topology>
    </subcellularLocation>
</comment>
<dbReference type="GO" id="GO:0004888">
    <property type="term" value="F:transmembrane signaling receptor activity"/>
    <property type="evidence" value="ECO:0007669"/>
    <property type="project" value="InterPro"/>
</dbReference>
<dbReference type="PROSITE" id="PS50885">
    <property type="entry name" value="HAMP"/>
    <property type="match status" value="1"/>
</dbReference>
<evidence type="ECO:0000256" key="6">
    <source>
        <dbReference type="ARBA" id="ARBA00022692"/>
    </source>
</evidence>
<accession>A0A328ZMA5</accession>
<dbReference type="InterPro" id="IPR003660">
    <property type="entry name" value="HAMP_dom"/>
</dbReference>
<dbReference type="InterPro" id="IPR003122">
    <property type="entry name" value="Tar_rcpt_lig-bd"/>
</dbReference>
<keyword evidence="5" id="KW-0997">Cell inner membrane</keyword>